<evidence type="ECO:0000313" key="2">
    <source>
        <dbReference type="EMBL" id="APD50981.1"/>
    </source>
</evidence>
<dbReference type="KEGG" id="fhi:FSC454_07735"/>
<protein>
    <submittedName>
        <fullName evidence="2">Uncharacterized protein</fullName>
    </submittedName>
</protein>
<accession>A0AAC9NPJ4</accession>
<name>A0AAC9NPJ4_9GAMM</name>
<sequence>MREELRHYSKYTLKQAKLELRAKLKQIINRLEENNISDNNDMENRKEIDELKFLILEIEKIQPLKVSMDTSKPKGLTKSILKLKAQLESDDDLSTDDEEWQIL</sequence>
<proteinExistence type="predicted"/>
<reference evidence="2 3" key="1">
    <citation type="submission" date="2016-11" db="EMBL/GenBank/DDBJ databases">
        <authorList>
            <person name="Hagglund E."/>
            <person name="Bystrom M."/>
            <person name="Naslund J."/>
            <person name="Stenberg P."/>
            <person name="Sjodin A."/>
        </authorList>
    </citation>
    <scope>NUCLEOTIDE SEQUENCE [LARGE SCALE GENOMIC DNA]</scope>
    <source>
        <strain evidence="2 3">CCUG 58020</strain>
    </source>
</reference>
<feature type="coiled-coil region" evidence="1">
    <location>
        <begin position="14"/>
        <end position="41"/>
    </location>
</feature>
<gene>
    <name evidence="2" type="ORF">FSC454_07735</name>
</gene>
<keyword evidence="3" id="KW-1185">Reference proteome</keyword>
<dbReference type="Proteomes" id="UP000182459">
    <property type="component" value="Chromosome"/>
</dbReference>
<evidence type="ECO:0000256" key="1">
    <source>
        <dbReference type="SAM" id="Coils"/>
    </source>
</evidence>
<organism evidence="2 3">
    <name type="scientific">Francisella hispaniensis FSC454</name>
    <dbReference type="NCBI Taxonomy" id="1088883"/>
    <lineage>
        <taxon>Bacteria</taxon>
        <taxon>Pseudomonadati</taxon>
        <taxon>Pseudomonadota</taxon>
        <taxon>Gammaproteobacteria</taxon>
        <taxon>Thiotrichales</taxon>
        <taxon>Francisellaceae</taxon>
        <taxon>Francisella</taxon>
    </lineage>
</organism>
<evidence type="ECO:0000313" key="3">
    <source>
        <dbReference type="Proteomes" id="UP000182459"/>
    </source>
</evidence>
<dbReference type="AlphaFoldDB" id="A0AAC9NPJ4"/>
<keyword evidence="1" id="KW-0175">Coiled coil</keyword>
<dbReference type="RefSeq" id="WP_066045397.1">
    <property type="nucleotide sequence ID" value="NZ_CP018093.1"/>
</dbReference>
<dbReference type="EMBL" id="CP018093">
    <property type="protein sequence ID" value="APD50981.1"/>
    <property type="molecule type" value="Genomic_DNA"/>
</dbReference>